<keyword evidence="1" id="KW-0812">Transmembrane</keyword>
<evidence type="ECO:0000256" key="1">
    <source>
        <dbReference type="SAM" id="Phobius"/>
    </source>
</evidence>
<sequence>MEAAAGQTRLARRIFRGAAIWGFIVLPPLYLVPLPVLGAETYLGFVGCALVFQAVFWIIGGNPVRYRALMLPAIFEKLVFGVPALVLFAQGRVLPIVAFFASVDLLLAILFVVARRVTPALPGIDETG</sequence>
<proteinExistence type="predicted"/>
<feature type="transmembrane region" description="Helical" evidence="1">
    <location>
        <begin position="94"/>
        <end position="114"/>
    </location>
</feature>
<dbReference type="Proteomes" id="UP000583556">
    <property type="component" value="Unassembled WGS sequence"/>
</dbReference>
<feature type="transmembrane region" description="Helical" evidence="1">
    <location>
        <begin position="68"/>
        <end position="88"/>
    </location>
</feature>
<reference evidence="2 3" key="1">
    <citation type="submission" date="2020-04" db="EMBL/GenBank/DDBJ databases">
        <title>Novosphingobium sp. TW-4 isolated from soil.</title>
        <authorList>
            <person name="Dahal R.H."/>
            <person name="Chaudhary D.K."/>
        </authorList>
    </citation>
    <scope>NUCLEOTIDE SEQUENCE [LARGE SCALE GENOMIC DNA]</scope>
    <source>
        <strain evidence="2 3">TW-4</strain>
    </source>
</reference>
<feature type="transmembrane region" description="Helical" evidence="1">
    <location>
        <begin position="18"/>
        <end position="36"/>
    </location>
</feature>
<evidence type="ECO:0000313" key="2">
    <source>
        <dbReference type="EMBL" id="NML94898.1"/>
    </source>
</evidence>
<evidence type="ECO:0000313" key="3">
    <source>
        <dbReference type="Proteomes" id="UP000583556"/>
    </source>
</evidence>
<gene>
    <name evidence="2" type="ORF">HHL27_14585</name>
</gene>
<feature type="transmembrane region" description="Helical" evidence="1">
    <location>
        <begin position="42"/>
        <end position="61"/>
    </location>
</feature>
<keyword evidence="3" id="KW-1185">Reference proteome</keyword>
<keyword evidence="1" id="KW-0472">Membrane</keyword>
<comment type="caution">
    <text evidence="2">The sequence shown here is derived from an EMBL/GenBank/DDBJ whole genome shotgun (WGS) entry which is preliminary data.</text>
</comment>
<dbReference type="AlphaFoldDB" id="A0A7Y0GB78"/>
<dbReference type="RefSeq" id="WP_169494175.1">
    <property type="nucleotide sequence ID" value="NZ_JABBGM010000006.1"/>
</dbReference>
<protein>
    <submittedName>
        <fullName evidence="2">Uncharacterized protein</fullName>
    </submittedName>
</protein>
<organism evidence="2 3">
    <name type="scientific">Novosphingobium olei</name>
    <dbReference type="NCBI Taxonomy" id="2728851"/>
    <lineage>
        <taxon>Bacteria</taxon>
        <taxon>Pseudomonadati</taxon>
        <taxon>Pseudomonadota</taxon>
        <taxon>Alphaproteobacteria</taxon>
        <taxon>Sphingomonadales</taxon>
        <taxon>Sphingomonadaceae</taxon>
        <taxon>Novosphingobium</taxon>
    </lineage>
</organism>
<dbReference type="EMBL" id="JABBGM010000006">
    <property type="protein sequence ID" value="NML94898.1"/>
    <property type="molecule type" value="Genomic_DNA"/>
</dbReference>
<accession>A0A7Y0GB78</accession>
<name>A0A7Y0GB78_9SPHN</name>
<keyword evidence="1" id="KW-1133">Transmembrane helix</keyword>